<proteinExistence type="predicted"/>
<protein>
    <submittedName>
        <fullName evidence="2">Uncharacterized protein</fullName>
    </submittedName>
</protein>
<dbReference type="Gene3D" id="3.10.10.10">
    <property type="entry name" value="HIV Type 1 Reverse Transcriptase, subunit A, domain 1"/>
    <property type="match status" value="1"/>
</dbReference>
<organism evidence="2 3">
    <name type="scientific">Ascobolus immersus RN42</name>
    <dbReference type="NCBI Taxonomy" id="1160509"/>
    <lineage>
        <taxon>Eukaryota</taxon>
        <taxon>Fungi</taxon>
        <taxon>Dikarya</taxon>
        <taxon>Ascomycota</taxon>
        <taxon>Pezizomycotina</taxon>
        <taxon>Pezizomycetes</taxon>
        <taxon>Pezizales</taxon>
        <taxon>Ascobolaceae</taxon>
        <taxon>Ascobolus</taxon>
    </lineage>
</organism>
<gene>
    <name evidence="2" type="ORF">BJ508DRAFT_201593</name>
</gene>
<dbReference type="EMBL" id="ML119848">
    <property type="protein sequence ID" value="RPA72748.1"/>
    <property type="molecule type" value="Genomic_DNA"/>
</dbReference>
<feature type="region of interest" description="Disordered" evidence="1">
    <location>
        <begin position="1"/>
        <end position="22"/>
    </location>
</feature>
<reference evidence="2 3" key="1">
    <citation type="journal article" date="2018" name="Nat. Ecol. Evol.">
        <title>Pezizomycetes genomes reveal the molecular basis of ectomycorrhizal truffle lifestyle.</title>
        <authorList>
            <person name="Murat C."/>
            <person name="Payen T."/>
            <person name="Noel B."/>
            <person name="Kuo A."/>
            <person name="Morin E."/>
            <person name="Chen J."/>
            <person name="Kohler A."/>
            <person name="Krizsan K."/>
            <person name="Balestrini R."/>
            <person name="Da Silva C."/>
            <person name="Montanini B."/>
            <person name="Hainaut M."/>
            <person name="Levati E."/>
            <person name="Barry K.W."/>
            <person name="Belfiori B."/>
            <person name="Cichocki N."/>
            <person name="Clum A."/>
            <person name="Dockter R.B."/>
            <person name="Fauchery L."/>
            <person name="Guy J."/>
            <person name="Iotti M."/>
            <person name="Le Tacon F."/>
            <person name="Lindquist E.A."/>
            <person name="Lipzen A."/>
            <person name="Malagnac F."/>
            <person name="Mello A."/>
            <person name="Molinier V."/>
            <person name="Miyauchi S."/>
            <person name="Poulain J."/>
            <person name="Riccioni C."/>
            <person name="Rubini A."/>
            <person name="Sitrit Y."/>
            <person name="Splivallo R."/>
            <person name="Traeger S."/>
            <person name="Wang M."/>
            <person name="Zifcakova L."/>
            <person name="Wipf D."/>
            <person name="Zambonelli A."/>
            <person name="Paolocci F."/>
            <person name="Nowrousian M."/>
            <person name="Ottonello S."/>
            <person name="Baldrian P."/>
            <person name="Spatafora J.W."/>
            <person name="Henrissat B."/>
            <person name="Nagy L.G."/>
            <person name="Aury J.M."/>
            <person name="Wincker P."/>
            <person name="Grigoriev I.V."/>
            <person name="Bonfante P."/>
            <person name="Martin F.M."/>
        </authorList>
    </citation>
    <scope>NUCLEOTIDE SEQUENCE [LARGE SCALE GENOMIC DNA]</scope>
    <source>
        <strain evidence="2 3">RN42</strain>
    </source>
</reference>
<keyword evidence="3" id="KW-1185">Reference proteome</keyword>
<evidence type="ECO:0000313" key="3">
    <source>
        <dbReference type="Proteomes" id="UP000275078"/>
    </source>
</evidence>
<dbReference type="Proteomes" id="UP000275078">
    <property type="component" value="Unassembled WGS sequence"/>
</dbReference>
<sequence>MAYIPTGDKPLPTPQPLRPANPEKRKIIEEAIKQYLDMDLIEPCKSPTAAAIVVVRQNGKHRF</sequence>
<dbReference type="AlphaFoldDB" id="A0A3N4HJI5"/>
<dbReference type="OrthoDB" id="5599418at2759"/>
<dbReference type="SUPFAM" id="SSF56672">
    <property type="entry name" value="DNA/RNA polymerases"/>
    <property type="match status" value="1"/>
</dbReference>
<dbReference type="InterPro" id="IPR043502">
    <property type="entry name" value="DNA/RNA_pol_sf"/>
</dbReference>
<evidence type="ECO:0000313" key="2">
    <source>
        <dbReference type="EMBL" id="RPA72748.1"/>
    </source>
</evidence>
<evidence type="ECO:0000256" key="1">
    <source>
        <dbReference type="SAM" id="MobiDB-lite"/>
    </source>
</evidence>
<name>A0A3N4HJI5_ASCIM</name>
<accession>A0A3N4HJI5</accession>
<feature type="non-terminal residue" evidence="2">
    <location>
        <position position="63"/>
    </location>
</feature>